<evidence type="ECO:0000313" key="3">
    <source>
        <dbReference type="Proteomes" id="UP000050411"/>
    </source>
</evidence>
<protein>
    <submittedName>
        <fullName evidence="2">Uncharacterized protein</fullName>
    </submittedName>
</protein>
<organism evidence="2 3">
    <name type="scientific">Pseudomonas congelans</name>
    <dbReference type="NCBI Taxonomy" id="200452"/>
    <lineage>
        <taxon>Bacteria</taxon>
        <taxon>Pseudomonadati</taxon>
        <taxon>Pseudomonadota</taxon>
        <taxon>Gammaproteobacteria</taxon>
        <taxon>Pseudomonadales</taxon>
        <taxon>Pseudomonadaceae</taxon>
        <taxon>Pseudomonas</taxon>
    </lineage>
</organism>
<keyword evidence="1" id="KW-0472">Membrane</keyword>
<dbReference type="Proteomes" id="UP000050411">
    <property type="component" value="Unassembled WGS sequence"/>
</dbReference>
<name>A0A0N8R0W5_9PSED</name>
<proteinExistence type="predicted"/>
<feature type="transmembrane region" description="Helical" evidence="1">
    <location>
        <begin position="42"/>
        <end position="61"/>
    </location>
</feature>
<reference evidence="2 3" key="1">
    <citation type="submission" date="2015-09" db="EMBL/GenBank/DDBJ databases">
        <title>Genome announcement of multiple Pseudomonas syringae strains.</title>
        <authorList>
            <person name="Thakur S."/>
            <person name="Wang P.W."/>
            <person name="Gong Y."/>
            <person name="Weir B.S."/>
            <person name="Guttman D.S."/>
        </authorList>
    </citation>
    <scope>NUCLEOTIDE SEQUENCE [LARGE SCALE GENOMIC DNA]</scope>
    <source>
        <strain evidence="2 3">ICMP19117</strain>
    </source>
</reference>
<keyword evidence="1" id="KW-0812">Transmembrane</keyword>
<evidence type="ECO:0000313" key="2">
    <source>
        <dbReference type="EMBL" id="KPW82326.1"/>
    </source>
</evidence>
<evidence type="ECO:0000256" key="1">
    <source>
        <dbReference type="SAM" id="Phobius"/>
    </source>
</evidence>
<accession>A0A0N8R0W5</accession>
<comment type="caution">
    <text evidence="2">The sequence shown here is derived from an EMBL/GenBank/DDBJ whole genome shotgun (WGS) entry which is preliminary data.</text>
</comment>
<dbReference type="EMBL" id="LJQB01000083">
    <property type="protein sequence ID" value="KPW82326.1"/>
    <property type="molecule type" value="Genomic_DNA"/>
</dbReference>
<sequence length="63" mass="7155">MLGFFDLTLCKLERCLYGSLLRSLLFRESASRLFRLGSRARFFFGLALCGFLGHALCVLATKF</sequence>
<dbReference type="AlphaFoldDB" id="A0A0N8R0W5"/>
<keyword evidence="1" id="KW-1133">Transmembrane helix</keyword>
<gene>
    <name evidence="2" type="ORF">ALO92_101472</name>
</gene>